<feature type="signal peptide" evidence="2">
    <location>
        <begin position="1"/>
        <end position="21"/>
    </location>
</feature>
<keyword evidence="4" id="KW-1185">Reference proteome</keyword>
<evidence type="ECO:0000313" key="4">
    <source>
        <dbReference type="Proteomes" id="UP001186452"/>
    </source>
</evidence>
<dbReference type="RefSeq" id="WP_317523684.1">
    <property type="nucleotide sequence ID" value="NZ_JAWJZI010000008.1"/>
</dbReference>
<feature type="compositionally biased region" description="Low complexity" evidence="1">
    <location>
        <begin position="28"/>
        <end position="38"/>
    </location>
</feature>
<sequence length="156" mass="16386">MKQFTLLLCGWILAMGLSACGGGGGGDSASSSSSPADAGDVESSEQEPVTMASIKVAPGYDFTTSQQLEVSVDVSDMTNQRTYIAFYQDWSGTESAPVPNPDSQLLMKVSDNGLLKQALTIGKQQQSLLMVVMFADTDIPPITDVFAVDGGGYAYP</sequence>
<protein>
    <recommendedName>
        <fullName evidence="5">DUF5067 domain-containing protein</fullName>
    </recommendedName>
</protein>
<dbReference type="PROSITE" id="PS51257">
    <property type="entry name" value="PROKAR_LIPOPROTEIN"/>
    <property type="match status" value="1"/>
</dbReference>
<dbReference type="EMBL" id="JAWJZI010000008">
    <property type="protein sequence ID" value="MDV5170866.1"/>
    <property type="molecule type" value="Genomic_DNA"/>
</dbReference>
<feature type="region of interest" description="Disordered" evidence="1">
    <location>
        <begin position="24"/>
        <end position="50"/>
    </location>
</feature>
<name>A0ABU3ZL70_9GAMM</name>
<comment type="caution">
    <text evidence="3">The sequence shown here is derived from an EMBL/GenBank/DDBJ whole genome shotgun (WGS) entry which is preliminary data.</text>
</comment>
<gene>
    <name evidence="3" type="ORF">R2X38_17840</name>
</gene>
<feature type="chain" id="PRO_5045843705" description="DUF5067 domain-containing protein" evidence="2">
    <location>
        <begin position="22"/>
        <end position="156"/>
    </location>
</feature>
<proteinExistence type="predicted"/>
<organism evidence="3 4">
    <name type="scientific">Photobacterium rosenbergii</name>
    <dbReference type="NCBI Taxonomy" id="294936"/>
    <lineage>
        <taxon>Bacteria</taxon>
        <taxon>Pseudomonadati</taxon>
        <taxon>Pseudomonadota</taxon>
        <taxon>Gammaproteobacteria</taxon>
        <taxon>Vibrionales</taxon>
        <taxon>Vibrionaceae</taxon>
        <taxon>Photobacterium</taxon>
    </lineage>
</organism>
<accession>A0ABU3ZL70</accession>
<evidence type="ECO:0000256" key="1">
    <source>
        <dbReference type="SAM" id="MobiDB-lite"/>
    </source>
</evidence>
<evidence type="ECO:0008006" key="5">
    <source>
        <dbReference type="Google" id="ProtNLM"/>
    </source>
</evidence>
<keyword evidence="2" id="KW-0732">Signal</keyword>
<reference evidence="3 4" key="1">
    <citation type="submission" date="2023-10" db="EMBL/GenBank/DDBJ databases">
        <title>Marine bacteria isolated from horseshoe crab.</title>
        <authorList>
            <person name="Cheng T.H."/>
        </authorList>
    </citation>
    <scope>NUCLEOTIDE SEQUENCE [LARGE SCALE GENOMIC DNA]</scope>
    <source>
        <strain evidence="3 4">HSC6</strain>
    </source>
</reference>
<evidence type="ECO:0000256" key="2">
    <source>
        <dbReference type="SAM" id="SignalP"/>
    </source>
</evidence>
<evidence type="ECO:0000313" key="3">
    <source>
        <dbReference type="EMBL" id="MDV5170866.1"/>
    </source>
</evidence>
<dbReference type="Proteomes" id="UP001186452">
    <property type="component" value="Unassembled WGS sequence"/>
</dbReference>